<reference evidence="13 14" key="1">
    <citation type="submission" date="2017-10" db="EMBL/GenBank/DDBJ databases">
        <title>Massilia psychrophilum sp. nov., a novel purple-pigmented bacterium isolated from Tianshan glacier, Xinjiang Municipality, China.</title>
        <authorList>
            <person name="Wang H."/>
        </authorList>
    </citation>
    <scope>NUCLEOTIDE SEQUENCE [LARGE SCALE GENOMIC DNA]</scope>
    <source>
        <strain evidence="13 14">JCM 30074</strain>
    </source>
</reference>
<dbReference type="Gene3D" id="3.40.640.10">
    <property type="entry name" value="Type I PLP-dependent aspartate aminotransferase-like (Major domain)"/>
    <property type="match status" value="1"/>
</dbReference>
<dbReference type="CDD" id="cd00609">
    <property type="entry name" value="AAT_like"/>
    <property type="match status" value="1"/>
</dbReference>
<dbReference type="GO" id="GO:0030170">
    <property type="term" value="F:pyridoxal phosphate binding"/>
    <property type="evidence" value="ECO:0007669"/>
    <property type="project" value="InterPro"/>
</dbReference>
<keyword evidence="6 11" id="KW-0028">Amino-acid biosynthesis</keyword>
<evidence type="ECO:0000313" key="13">
    <source>
        <dbReference type="EMBL" id="PIL46714.1"/>
    </source>
</evidence>
<dbReference type="UniPathway" id="UPA00031">
    <property type="reaction ID" value="UER00012"/>
</dbReference>
<gene>
    <name evidence="11" type="primary">hisC</name>
    <name evidence="13" type="ORF">CR105_00715</name>
</gene>
<dbReference type="EC" id="2.6.1.9" evidence="11"/>
<evidence type="ECO:0000256" key="4">
    <source>
        <dbReference type="ARBA" id="ARBA00011738"/>
    </source>
</evidence>
<comment type="catalytic activity">
    <reaction evidence="10 11">
        <text>L-histidinol phosphate + 2-oxoglutarate = 3-(imidazol-4-yl)-2-oxopropyl phosphate + L-glutamate</text>
        <dbReference type="Rhea" id="RHEA:23744"/>
        <dbReference type="ChEBI" id="CHEBI:16810"/>
        <dbReference type="ChEBI" id="CHEBI:29985"/>
        <dbReference type="ChEBI" id="CHEBI:57766"/>
        <dbReference type="ChEBI" id="CHEBI:57980"/>
        <dbReference type="EC" id="2.6.1.9"/>
    </reaction>
</comment>
<dbReference type="Proteomes" id="UP000230390">
    <property type="component" value="Unassembled WGS sequence"/>
</dbReference>
<dbReference type="Gene3D" id="3.90.1150.10">
    <property type="entry name" value="Aspartate Aminotransferase, domain 1"/>
    <property type="match status" value="1"/>
</dbReference>
<organism evidence="13 14">
    <name type="scientific">Massilia eurypsychrophila</name>
    <dbReference type="NCBI Taxonomy" id="1485217"/>
    <lineage>
        <taxon>Bacteria</taxon>
        <taxon>Pseudomonadati</taxon>
        <taxon>Pseudomonadota</taxon>
        <taxon>Betaproteobacteria</taxon>
        <taxon>Burkholderiales</taxon>
        <taxon>Oxalobacteraceae</taxon>
        <taxon>Telluria group</taxon>
        <taxon>Massilia</taxon>
    </lineage>
</organism>
<dbReference type="GO" id="GO:0004400">
    <property type="term" value="F:histidinol-phosphate transaminase activity"/>
    <property type="evidence" value="ECO:0007669"/>
    <property type="project" value="UniProtKB-UniRule"/>
</dbReference>
<dbReference type="PANTHER" id="PTHR42885:SF2">
    <property type="entry name" value="HISTIDINOL-PHOSPHATE AMINOTRANSFERASE"/>
    <property type="match status" value="1"/>
</dbReference>
<keyword evidence="14" id="KW-1185">Reference proteome</keyword>
<evidence type="ECO:0000256" key="3">
    <source>
        <dbReference type="ARBA" id="ARBA00007970"/>
    </source>
</evidence>
<accession>A0A2G8TL49</accession>
<keyword evidence="7 11" id="KW-0808">Transferase</keyword>
<evidence type="ECO:0000256" key="8">
    <source>
        <dbReference type="ARBA" id="ARBA00022898"/>
    </source>
</evidence>
<feature type="domain" description="Aminotransferase class I/classII large" evidence="12">
    <location>
        <begin position="30"/>
        <end position="357"/>
    </location>
</feature>
<keyword evidence="9 11" id="KW-0368">Histidine biosynthesis</keyword>
<evidence type="ECO:0000259" key="12">
    <source>
        <dbReference type="Pfam" id="PF00155"/>
    </source>
</evidence>
<comment type="subunit">
    <text evidence="4 11">Homodimer.</text>
</comment>
<dbReference type="InterPro" id="IPR004839">
    <property type="entry name" value="Aminotransferase_I/II_large"/>
</dbReference>
<dbReference type="InterPro" id="IPR015422">
    <property type="entry name" value="PyrdxlP-dep_Trfase_small"/>
</dbReference>
<feature type="modified residue" description="N6-(pyridoxal phosphate)lysine" evidence="11">
    <location>
        <position position="224"/>
    </location>
</feature>
<dbReference type="PANTHER" id="PTHR42885">
    <property type="entry name" value="HISTIDINOL-PHOSPHATE AMINOTRANSFERASE-RELATED"/>
    <property type="match status" value="1"/>
</dbReference>
<dbReference type="InterPro" id="IPR005861">
    <property type="entry name" value="HisP_aminotrans"/>
</dbReference>
<keyword evidence="5 11" id="KW-0032">Aminotransferase</keyword>
<name>A0A2G8TL49_9BURK</name>
<dbReference type="InterPro" id="IPR015424">
    <property type="entry name" value="PyrdxlP-dep_Trfase"/>
</dbReference>
<dbReference type="SUPFAM" id="SSF53383">
    <property type="entry name" value="PLP-dependent transferases"/>
    <property type="match status" value="1"/>
</dbReference>
<dbReference type="EMBL" id="PDOC01000001">
    <property type="protein sequence ID" value="PIL46714.1"/>
    <property type="molecule type" value="Genomic_DNA"/>
</dbReference>
<keyword evidence="8 11" id="KW-0663">Pyridoxal phosphate</keyword>
<comment type="similarity">
    <text evidence="3 11">Belongs to the class-II pyridoxal-phosphate-dependent aminotransferase family. Histidinol-phosphate aminotransferase subfamily.</text>
</comment>
<protein>
    <recommendedName>
        <fullName evidence="11">Histidinol-phosphate aminotransferase</fullName>
        <ecNumber evidence="11">2.6.1.9</ecNumber>
    </recommendedName>
    <alternativeName>
        <fullName evidence="11">Imidazole acetol-phosphate transaminase</fullName>
    </alternativeName>
</protein>
<evidence type="ECO:0000256" key="7">
    <source>
        <dbReference type="ARBA" id="ARBA00022679"/>
    </source>
</evidence>
<evidence type="ECO:0000256" key="1">
    <source>
        <dbReference type="ARBA" id="ARBA00001933"/>
    </source>
</evidence>
<dbReference type="GO" id="GO:0000105">
    <property type="term" value="P:L-histidine biosynthetic process"/>
    <property type="evidence" value="ECO:0007669"/>
    <property type="project" value="UniProtKB-UniRule"/>
</dbReference>
<evidence type="ECO:0000256" key="2">
    <source>
        <dbReference type="ARBA" id="ARBA00005011"/>
    </source>
</evidence>
<evidence type="ECO:0000256" key="11">
    <source>
        <dbReference type="HAMAP-Rule" id="MF_01023"/>
    </source>
</evidence>
<comment type="cofactor">
    <cofactor evidence="1 11">
        <name>pyridoxal 5'-phosphate</name>
        <dbReference type="ChEBI" id="CHEBI:597326"/>
    </cofactor>
</comment>
<evidence type="ECO:0000256" key="9">
    <source>
        <dbReference type="ARBA" id="ARBA00023102"/>
    </source>
</evidence>
<evidence type="ECO:0000256" key="5">
    <source>
        <dbReference type="ARBA" id="ARBA00022576"/>
    </source>
</evidence>
<evidence type="ECO:0000256" key="10">
    <source>
        <dbReference type="ARBA" id="ARBA00047481"/>
    </source>
</evidence>
<dbReference type="Pfam" id="PF00155">
    <property type="entry name" value="Aminotran_1_2"/>
    <property type="match status" value="1"/>
</dbReference>
<dbReference type="OrthoDB" id="9813612at2"/>
<dbReference type="RefSeq" id="WP_099786515.1">
    <property type="nucleotide sequence ID" value="NZ_JBHLYV010000100.1"/>
</dbReference>
<proteinExistence type="inferred from homology"/>
<evidence type="ECO:0000313" key="14">
    <source>
        <dbReference type="Proteomes" id="UP000230390"/>
    </source>
</evidence>
<dbReference type="InterPro" id="IPR015421">
    <property type="entry name" value="PyrdxlP-dep_Trfase_major"/>
</dbReference>
<evidence type="ECO:0000256" key="6">
    <source>
        <dbReference type="ARBA" id="ARBA00022605"/>
    </source>
</evidence>
<dbReference type="HAMAP" id="MF_01023">
    <property type="entry name" value="HisC_aminotrans_2"/>
    <property type="match status" value="1"/>
</dbReference>
<comment type="pathway">
    <text evidence="2 11">Amino-acid biosynthesis; L-histidine biosynthesis; L-histidine from 5-phospho-alpha-D-ribose 1-diphosphate: step 7/9.</text>
</comment>
<dbReference type="AlphaFoldDB" id="A0A2G8TL49"/>
<dbReference type="NCBIfam" id="TIGR01141">
    <property type="entry name" value="hisC"/>
    <property type="match status" value="1"/>
</dbReference>
<sequence>MSFIDNLIANTIRADVRAINGYVVAEASGFIKLDAMENPYRLPASLRAELGERLAAAALNRYPVASYATLKERIRAKLGVPEGYDVVLGNGSDELISMVAMATARQDRRAVIVAPVPAFVMYQRSAQFAGMDFVGVPLLPDFTLDQPALLAAIREHKPAVLFLSYPNNPTGNLYDAADMAELIDALGDTGIAVVDEAYEPFARTSFMGHLPEFENLVVMRTLSKLGLAGIRLGYMSAAPALLAQFDKVRPPYNVNVLTQVAAEFALDHLDVLDAQAAEINAARATLAAAMAALPGVEVFPSAANFLLFRVPDSDAACAKLAADKVLVKNMGKMNALLVNCIRVTVSTPEENSAFLTALAAALNK</sequence>
<comment type="caution">
    <text evidence="13">The sequence shown here is derived from an EMBL/GenBank/DDBJ whole genome shotgun (WGS) entry which is preliminary data.</text>
</comment>